<dbReference type="GO" id="GO:0035556">
    <property type="term" value="P:intracellular signal transduction"/>
    <property type="evidence" value="ECO:0007669"/>
    <property type="project" value="InterPro"/>
</dbReference>
<dbReference type="InterPro" id="IPR052233">
    <property type="entry name" value="Rho-type_GEFs"/>
</dbReference>
<organism evidence="8 9">
    <name type="scientific">Rhizoctonia solani</name>
    <dbReference type="NCBI Taxonomy" id="456999"/>
    <lineage>
        <taxon>Eukaryota</taxon>
        <taxon>Fungi</taxon>
        <taxon>Dikarya</taxon>
        <taxon>Basidiomycota</taxon>
        <taxon>Agaricomycotina</taxon>
        <taxon>Agaricomycetes</taxon>
        <taxon>Cantharellales</taxon>
        <taxon>Ceratobasidiaceae</taxon>
        <taxon>Rhizoctonia</taxon>
    </lineage>
</organism>
<feature type="domain" description="CNH" evidence="7">
    <location>
        <begin position="668"/>
        <end position="955"/>
    </location>
</feature>
<evidence type="ECO:0000256" key="2">
    <source>
        <dbReference type="ARBA" id="ARBA00022658"/>
    </source>
</evidence>
<evidence type="ECO:0000259" key="5">
    <source>
        <dbReference type="PROSITE" id="PS50003"/>
    </source>
</evidence>
<dbReference type="PANTHER" id="PTHR46572:SF2">
    <property type="entry name" value="RHO1 GDP-GTP EXCHANGE PROTEIN 1-RELATED"/>
    <property type="match status" value="1"/>
</dbReference>
<evidence type="ECO:0000259" key="6">
    <source>
        <dbReference type="PROSITE" id="PS50010"/>
    </source>
</evidence>
<dbReference type="InterPro" id="IPR036390">
    <property type="entry name" value="WH_DNA-bd_sf"/>
</dbReference>
<name>A0A8H7GZ79_9AGAM</name>
<keyword evidence="4" id="KW-0472">Membrane</keyword>
<dbReference type="Proteomes" id="UP000650582">
    <property type="component" value="Unassembled WGS sequence"/>
</dbReference>
<dbReference type="EMBL" id="JACYCC010000346">
    <property type="protein sequence ID" value="KAF8668181.1"/>
    <property type="molecule type" value="Genomic_DNA"/>
</dbReference>
<dbReference type="InterPro" id="IPR036322">
    <property type="entry name" value="WD40_repeat_dom_sf"/>
</dbReference>
<evidence type="ECO:0000256" key="3">
    <source>
        <dbReference type="SAM" id="MobiDB-lite"/>
    </source>
</evidence>
<dbReference type="Gene3D" id="2.30.29.30">
    <property type="entry name" value="Pleckstrin-homology domain (PH domain)/Phosphotyrosine-binding domain (PTB)"/>
    <property type="match status" value="1"/>
</dbReference>
<dbReference type="SMART" id="SM00036">
    <property type="entry name" value="CNH"/>
    <property type="match status" value="1"/>
</dbReference>
<feature type="region of interest" description="Disordered" evidence="3">
    <location>
        <begin position="158"/>
        <end position="195"/>
    </location>
</feature>
<dbReference type="InterPro" id="IPR001180">
    <property type="entry name" value="CNH_dom"/>
</dbReference>
<evidence type="ECO:0000313" key="9">
    <source>
        <dbReference type="Proteomes" id="UP000650582"/>
    </source>
</evidence>
<keyword evidence="1" id="KW-0597">Phosphoprotein</keyword>
<dbReference type="InterPro" id="IPR041675">
    <property type="entry name" value="PH_5"/>
</dbReference>
<accession>A0A8H7GZ79</accession>
<dbReference type="PANTHER" id="PTHR46572">
    <property type="entry name" value="RHO1 GDP-GTP EXCHANGE PROTEIN 1-RELATED"/>
    <property type="match status" value="1"/>
</dbReference>
<dbReference type="SUPFAM" id="SSF50729">
    <property type="entry name" value="PH domain-like"/>
    <property type="match status" value="1"/>
</dbReference>
<sequence length="1024" mass="116288">MESALVVAAGNNKRNTGYQHMHPRSIGSILTTRTGRTSTSDDTLNPYSPILQPHRYFKSRRRPLVYPALLSCVAKAFREHIPLANHTKGDMTYASTFDGHEAVSIIAWIIKTSDRNLALLLGRALGAQRFFHHIAFHYQLRDSPTEIYQFKYMSPEAGRRRGNKSTHVRSSSLNTSKVSKFETGSTNRGGNAAGDGGSVSLPSSVFSALTKCYSSTCTKYRACYSPSCPKRFELEQTQHQQHPGSHGHYISNSGYGLQQLPEVNSDERIKRAIKASLIWPRTWSISELDEKIPGRPWLHSAVQEMDNIGSRENKRQKAIQEIIRVQRDFVQDLEYLRDCWIEPLPDQDIVPADRRIEFIQQVFGKFEEMLDVNRRLCTVITTRQKFNRDTEFIGDAFLEMVPHFQSLVQGNNHRIWGGYELEPEEPTNPAFAAFSRTVEQSPPSRDPKLATYLAKSLVHLTHLLQWLEIILENTPQGSRDQVIIPEVINMIRKFLNEGDTDGECTALRLDHVLMLRPDEQMDFKIRDQFEQRQLVYKGRLKYRGGVIKGNVDLQVFLLDHVLLIVKSKKSGRYEQLTLFKRPIPLELLTVSVPEENGGVFFKIDSQKHGHQLVFSHLGRQGYRITLWASTSSDRKKWIQHTTARQRATREQRSTFITYTLSGETFTNAIGVNCAALYDHGQRIAYGTDKGVYLQSLHGGQPVKYLDLPDVQQIDVLEDYQSLIVLSGESNLSFSRFVLFYSLFSVIKKEQFSHSRSVRPTQETLSYIRLPGENTSEGTTIRIKEINGIMCRIGVPLPSESTCEAAGTFKELHIPTEARSFHFLETQLCIVCTKGFKIVNFNTLEVYTLLDLTDVSLNFARFSNDVHALGIYPIDGLFLLCYTVEFAFYVYETGRRSKNNTIIRWEGAPTTFALQYPYIMAFDPMFVEIRHVKNGSLVQIIRGNNIRLLYADIQSPDAGSTISTLSSQSRSVLSAQFSQGRIHGRDSIVLASDDGVMMVKLSALASRTLNESLDISIRRPNTAYS</sequence>
<dbReference type="SMART" id="SM00049">
    <property type="entry name" value="DEP"/>
    <property type="match status" value="1"/>
</dbReference>
<dbReference type="InterPro" id="IPR035899">
    <property type="entry name" value="DBL_dom_sf"/>
</dbReference>
<evidence type="ECO:0000259" key="7">
    <source>
        <dbReference type="PROSITE" id="PS50219"/>
    </source>
</evidence>
<evidence type="ECO:0000256" key="1">
    <source>
        <dbReference type="ARBA" id="ARBA00022553"/>
    </source>
</evidence>
<dbReference type="InterPro" id="IPR011993">
    <property type="entry name" value="PH-like_dom_sf"/>
</dbReference>
<dbReference type="InterPro" id="IPR036388">
    <property type="entry name" value="WH-like_DNA-bd_sf"/>
</dbReference>
<gene>
    <name evidence="8" type="ORF">RHS04_09104</name>
</gene>
<evidence type="ECO:0000256" key="4">
    <source>
        <dbReference type="SAM" id="Phobius"/>
    </source>
</evidence>
<dbReference type="SUPFAM" id="SSF48065">
    <property type="entry name" value="DBL homology domain (DH-domain)"/>
    <property type="match status" value="1"/>
</dbReference>
<dbReference type="InterPro" id="IPR001849">
    <property type="entry name" value="PH_domain"/>
</dbReference>
<keyword evidence="2" id="KW-0344">Guanine-nucleotide releasing factor</keyword>
<dbReference type="GO" id="GO:0005085">
    <property type="term" value="F:guanyl-nucleotide exchange factor activity"/>
    <property type="evidence" value="ECO:0007669"/>
    <property type="project" value="UniProtKB-KW"/>
</dbReference>
<evidence type="ECO:0000313" key="8">
    <source>
        <dbReference type="EMBL" id="KAF8668181.1"/>
    </source>
</evidence>
<dbReference type="Pfam" id="PF00780">
    <property type="entry name" value="CNH"/>
    <property type="match status" value="1"/>
</dbReference>
<proteinExistence type="predicted"/>
<reference evidence="8" key="1">
    <citation type="submission" date="2020-09" db="EMBL/GenBank/DDBJ databases">
        <title>Comparative genome analyses of four rice-infecting Rhizoctonia solani isolates reveal extensive enrichment of homogalacturonan modification genes.</title>
        <authorList>
            <person name="Lee D.-Y."/>
            <person name="Jeon J."/>
            <person name="Kim K.-T."/>
            <person name="Cheong K."/>
            <person name="Song H."/>
            <person name="Choi G."/>
            <person name="Ko J."/>
            <person name="Opiyo S.O."/>
            <person name="Zuo S."/>
            <person name="Madhav S."/>
            <person name="Lee Y.-H."/>
            <person name="Wang G.-L."/>
        </authorList>
    </citation>
    <scope>NUCLEOTIDE SEQUENCE</scope>
    <source>
        <strain evidence="8">AG1-IA YN-7</strain>
    </source>
</reference>
<dbReference type="SUPFAM" id="SSF46785">
    <property type="entry name" value="Winged helix' DNA-binding domain"/>
    <property type="match status" value="1"/>
</dbReference>
<dbReference type="Pfam" id="PF15405">
    <property type="entry name" value="PH_5"/>
    <property type="match status" value="2"/>
</dbReference>
<dbReference type="Pfam" id="PF00610">
    <property type="entry name" value="DEP"/>
    <property type="match status" value="1"/>
</dbReference>
<feature type="transmembrane region" description="Helical" evidence="4">
    <location>
        <begin position="868"/>
        <end position="890"/>
    </location>
</feature>
<feature type="domain" description="DH" evidence="6">
    <location>
        <begin position="314"/>
        <end position="501"/>
    </location>
</feature>
<comment type="caution">
    <text evidence="8">The sequence shown here is derived from an EMBL/GenBank/DDBJ whole genome shotgun (WGS) entry which is preliminary data.</text>
</comment>
<dbReference type="AlphaFoldDB" id="A0A8H7GZ79"/>
<keyword evidence="4" id="KW-1133">Transmembrane helix</keyword>
<dbReference type="SMART" id="SM00325">
    <property type="entry name" value="RhoGEF"/>
    <property type="match status" value="1"/>
</dbReference>
<dbReference type="Gene3D" id="1.20.900.10">
    <property type="entry name" value="Dbl homology (DH) domain"/>
    <property type="match status" value="1"/>
</dbReference>
<feature type="domain" description="PH" evidence="5">
    <location>
        <begin position="533"/>
        <end position="646"/>
    </location>
</feature>
<dbReference type="PROSITE" id="PS50010">
    <property type="entry name" value="DH_2"/>
    <property type="match status" value="1"/>
</dbReference>
<dbReference type="SUPFAM" id="SSF50978">
    <property type="entry name" value="WD40 repeat-like"/>
    <property type="match status" value="1"/>
</dbReference>
<keyword evidence="4" id="KW-0812">Transmembrane</keyword>
<dbReference type="InterPro" id="IPR000219">
    <property type="entry name" value="DH_dom"/>
</dbReference>
<protein>
    <submittedName>
        <fullName evidence="8">CNH protein</fullName>
    </submittedName>
</protein>
<dbReference type="Gene3D" id="1.10.10.10">
    <property type="entry name" value="Winged helix-like DNA-binding domain superfamily/Winged helix DNA-binding domain"/>
    <property type="match status" value="1"/>
</dbReference>
<dbReference type="PROSITE" id="PS50219">
    <property type="entry name" value="CNH"/>
    <property type="match status" value="1"/>
</dbReference>
<feature type="compositionally biased region" description="Polar residues" evidence="3">
    <location>
        <begin position="168"/>
        <end position="189"/>
    </location>
</feature>
<dbReference type="PROSITE" id="PS50003">
    <property type="entry name" value="PH_DOMAIN"/>
    <property type="match status" value="1"/>
</dbReference>
<dbReference type="InterPro" id="IPR000591">
    <property type="entry name" value="DEP_dom"/>
</dbReference>
<dbReference type="Pfam" id="PF00621">
    <property type="entry name" value="RhoGEF"/>
    <property type="match status" value="1"/>
</dbReference>